<keyword evidence="1" id="KW-0677">Repeat</keyword>
<gene>
    <name evidence="5" type="ORF">Zmor_018285</name>
</gene>
<dbReference type="PANTHER" id="PTHR23206">
    <property type="entry name" value="MASK PROTEIN"/>
    <property type="match status" value="1"/>
</dbReference>
<feature type="repeat" description="ANK" evidence="3">
    <location>
        <begin position="1194"/>
        <end position="1226"/>
    </location>
</feature>
<name>A0AA38IA53_9CUCU</name>
<proteinExistence type="predicted"/>
<dbReference type="Gene3D" id="1.25.40.20">
    <property type="entry name" value="Ankyrin repeat-containing domain"/>
    <property type="match status" value="4"/>
</dbReference>
<feature type="repeat" description="ANK" evidence="3">
    <location>
        <begin position="1359"/>
        <end position="1391"/>
    </location>
</feature>
<evidence type="ECO:0000313" key="5">
    <source>
        <dbReference type="EMBL" id="KAJ3652307.1"/>
    </source>
</evidence>
<feature type="repeat" description="ANK" evidence="3">
    <location>
        <begin position="1524"/>
        <end position="1556"/>
    </location>
</feature>
<evidence type="ECO:0000256" key="3">
    <source>
        <dbReference type="PROSITE-ProRule" id="PRU00023"/>
    </source>
</evidence>
<dbReference type="Pfam" id="PF00023">
    <property type="entry name" value="Ank"/>
    <property type="match status" value="1"/>
</dbReference>
<sequence length="1651" mass="188534">MEAPNGTLADNLRDQLTTDEQSPISQSKESEIFIEKTFRKRHGTTDKGKKYENMITANIILRLISSDKVNNSYVSSNHPDFGDFDDLVVETEAHERVETTAVQLKHSGRDHLKLTQLASEKGDFSLFKYFHSSQNIKKKPQQFILLTNLKFEAPNKTKFQLDKSGLFLELSKEIISEDFLKISQDTSYCYKFQILEDGNTKIKFSKLQQFKSFLEQFRLYPNQESLETLKKSTMNRFVEMFSSNEETFEKYLNIISEWDMHEGAKNKLDRNIMQRAIALCLLSPYVENFTSGAVSPKGKTLREAIRLFDFTLLRNNECDAVKQLWGDVDEDININEVNKVRSFYRLSSNYLSRIEEADGNVLTQLLWLMDKRPLILKEQENIEKAIELCPDAKFVVLGEGKSREWMNHRSVFQNLLDLKSKHKLYKTVMETFTVSLQGKPVLTLKDASGGNEEFLKKITINDLLEMVDSPRLIDEGKVALPDPYIERYLSLNVIDIKYLEHVNCNTVVILSCADSSNAIQNLQKIRLTTINDYLNDNPEYGASNTPVFIFSKNKCSESEFERVCSNTSKSLSVHYFKFLNNVSLEWLRSRGDVGILQNYRLHNQSKSESKFWSDEFKGSINLVIGDPGMGKTELTKSFKNSCSSKYWTVMLSPQEINLFFKQSRRCKRSDYLNLFHTFILEEKYHHLKHLDKEFFKNCSEQLRVFYVWDAIDDILTKYLNAVSDLIVLLSNKGFTQWVTVRKHLKSSLEKQLNTLSLGINHFNENEQEDYIRKRLRSIISADNIESSIQKVKSSFAFIKHVDILGIPLQIFMLTEIVLQNNKKYLTLIGSSRLLTDLYHYFIQEKFNIFYQSKRSLNIRDSSYKLLLKKDKKKTLIHYEKLAVKLVFSDCSDVNIHECIDTSTYDYESIGIITDSQNNTPVFLHASFAEYLAAVYFLKNVKLIPGEKFFNRKYNSVRFFFDMLLAKKSPLHTAILYRNFDELMNYDDEILTRKDEGGRNALHLICSWGQRHRRLRVTSYKINRFLSYLTSVLLKNKSVLKRIPRVRYTLQNDESSEGELETREYLDGVLYLLNKCSISEPDAIFELTPLSYARVSESLGAELELLQSGMLDLQPEQLYDHCDRINILYYTSLFGYDKGIRMIATKELSTYYEEVNFICKFSEITPLAIASSNGHLAVVEYLLELGAGIDDIDKNGRTPLYTASENGHEKIVECLVESGVEIDLANKNGETPLYVAAEKGHEKTVKCLVQYGAEINRASKYGDTPLHAASSKGHEKIVEYLMQFGAEINRADDVGWTPLRAAYWNGHKNIVQCLMTRGAEINCADKRGETLLYVASSKGHNEIVECLVKCRAEVNGTDNYVRTPLYAAAKNGHENVVECLLECEAEINLADYKDRTPLHAASWNGHEKIVECLAKFGAEIDSPDYNGQTPLYAASSNGHKYIVETLLKLGAQINHADYKNRTPLYVASLNGHQKVVECLVKCGAEIKCANKPDRTALHAAAKNGHEKIVEYLVHSGAELDIGDHLGWTSLHLASKNGHEKVVECLVKFGAEINRLGFNGWTPLYAAALNGHETIVEYLMSHKADINRANKSGQTPLYAASSSGHLTIVEYLVINGAEISCGNDFLSTPLYAASSKGHEKIAKYLMKCEAKLI</sequence>
<feature type="repeat" description="ANK" evidence="3">
    <location>
        <begin position="1293"/>
        <end position="1325"/>
    </location>
</feature>
<keyword evidence="2 3" id="KW-0040">ANK repeat</keyword>
<dbReference type="PROSITE" id="PS50297">
    <property type="entry name" value="ANK_REP_REGION"/>
    <property type="match status" value="14"/>
</dbReference>
<feature type="region of interest" description="Disordered" evidence="4">
    <location>
        <begin position="1"/>
        <end position="29"/>
    </location>
</feature>
<comment type="caution">
    <text evidence="5">The sequence shown here is derived from an EMBL/GenBank/DDBJ whole genome shotgun (WGS) entry which is preliminary data.</text>
</comment>
<feature type="repeat" description="ANK" evidence="3">
    <location>
        <begin position="1491"/>
        <end position="1523"/>
    </location>
</feature>
<feature type="repeat" description="ANK" evidence="3">
    <location>
        <begin position="1392"/>
        <end position="1424"/>
    </location>
</feature>
<dbReference type="InterPro" id="IPR002110">
    <property type="entry name" value="Ankyrin_rpt"/>
</dbReference>
<feature type="compositionally biased region" description="Polar residues" evidence="4">
    <location>
        <begin position="14"/>
        <end position="27"/>
    </location>
</feature>
<evidence type="ECO:0000313" key="6">
    <source>
        <dbReference type="Proteomes" id="UP001168821"/>
    </source>
</evidence>
<dbReference type="PRINTS" id="PR01415">
    <property type="entry name" value="ANKYRIN"/>
</dbReference>
<feature type="repeat" description="ANK" evidence="3">
    <location>
        <begin position="1425"/>
        <end position="1457"/>
    </location>
</feature>
<protein>
    <submittedName>
        <fullName evidence="5">Uncharacterized protein</fullName>
    </submittedName>
</protein>
<dbReference type="PANTHER" id="PTHR23206:SF7">
    <property type="entry name" value="PROTEIN KINASE DOMAIN-CONTAINING PROTEIN"/>
    <property type="match status" value="1"/>
</dbReference>
<feature type="repeat" description="ANK" evidence="3">
    <location>
        <begin position="1260"/>
        <end position="1292"/>
    </location>
</feature>
<dbReference type="Pfam" id="PF13637">
    <property type="entry name" value="Ank_4"/>
    <property type="match status" value="1"/>
</dbReference>
<dbReference type="InterPro" id="IPR051631">
    <property type="entry name" value="Ankyrin-KH/SAM_domain"/>
</dbReference>
<feature type="repeat" description="ANK" evidence="3">
    <location>
        <begin position="1227"/>
        <end position="1259"/>
    </location>
</feature>
<feature type="repeat" description="ANK" evidence="3">
    <location>
        <begin position="1326"/>
        <end position="1358"/>
    </location>
</feature>
<organism evidence="5 6">
    <name type="scientific">Zophobas morio</name>
    <dbReference type="NCBI Taxonomy" id="2755281"/>
    <lineage>
        <taxon>Eukaryota</taxon>
        <taxon>Metazoa</taxon>
        <taxon>Ecdysozoa</taxon>
        <taxon>Arthropoda</taxon>
        <taxon>Hexapoda</taxon>
        <taxon>Insecta</taxon>
        <taxon>Pterygota</taxon>
        <taxon>Neoptera</taxon>
        <taxon>Endopterygota</taxon>
        <taxon>Coleoptera</taxon>
        <taxon>Polyphaga</taxon>
        <taxon>Cucujiformia</taxon>
        <taxon>Tenebrionidae</taxon>
        <taxon>Zophobas</taxon>
    </lineage>
</organism>
<dbReference type="PROSITE" id="PS50088">
    <property type="entry name" value="ANK_REPEAT"/>
    <property type="match status" value="14"/>
</dbReference>
<keyword evidence="6" id="KW-1185">Reference proteome</keyword>
<evidence type="ECO:0000256" key="1">
    <source>
        <dbReference type="ARBA" id="ARBA00022737"/>
    </source>
</evidence>
<dbReference type="GO" id="GO:0005737">
    <property type="term" value="C:cytoplasm"/>
    <property type="evidence" value="ECO:0007669"/>
    <property type="project" value="TreeGrafter"/>
</dbReference>
<evidence type="ECO:0000256" key="4">
    <source>
        <dbReference type="SAM" id="MobiDB-lite"/>
    </source>
</evidence>
<dbReference type="InterPro" id="IPR036770">
    <property type="entry name" value="Ankyrin_rpt-contain_sf"/>
</dbReference>
<dbReference type="SMART" id="SM00248">
    <property type="entry name" value="ANK"/>
    <property type="match status" value="15"/>
</dbReference>
<feature type="repeat" description="ANK" evidence="3">
    <location>
        <begin position="1590"/>
        <end position="1622"/>
    </location>
</feature>
<dbReference type="GO" id="GO:0045087">
    <property type="term" value="P:innate immune response"/>
    <property type="evidence" value="ECO:0007669"/>
    <property type="project" value="TreeGrafter"/>
</dbReference>
<accession>A0AA38IA53</accession>
<dbReference type="SUPFAM" id="SSF48403">
    <property type="entry name" value="Ankyrin repeat"/>
    <property type="match status" value="2"/>
</dbReference>
<reference evidence="5" key="1">
    <citation type="journal article" date="2023" name="G3 (Bethesda)">
        <title>Whole genome assemblies of Zophobas morio and Tenebrio molitor.</title>
        <authorList>
            <person name="Kaur S."/>
            <person name="Stinson S.A."/>
            <person name="diCenzo G.C."/>
        </authorList>
    </citation>
    <scope>NUCLEOTIDE SEQUENCE</scope>
    <source>
        <strain evidence="5">QUZm001</strain>
    </source>
</reference>
<feature type="repeat" description="ANK" evidence="3">
    <location>
        <begin position="1458"/>
        <end position="1490"/>
    </location>
</feature>
<feature type="repeat" description="ANK" evidence="3">
    <location>
        <begin position="1557"/>
        <end position="1589"/>
    </location>
</feature>
<dbReference type="EMBL" id="JALNTZ010000005">
    <property type="protein sequence ID" value="KAJ3652307.1"/>
    <property type="molecule type" value="Genomic_DNA"/>
</dbReference>
<evidence type="ECO:0000256" key="2">
    <source>
        <dbReference type="ARBA" id="ARBA00023043"/>
    </source>
</evidence>
<feature type="repeat" description="ANK" evidence="3">
    <location>
        <begin position="1161"/>
        <end position="1193"/>
    </location>
</feature>
<dbReference type="Proteomes" id="UP001168821">
    <property type="component" value="Unassembled WGS sequence"/>
</dbReference>
<dbReference type="Pfam" id="PF12796">
    <property type="entry name" value="Ank_2"/>
    <property type="match status" value="5"/>
</dbReference>